<proteinExistence type="predicted"/>
<dbReference type="EMBL" id="CADCXV010000806">
    <property type="protein sequence ID" value="CAB0035961.1"/>
    <property type="molecule type" value="Genomic_DNA"/>
</dbReference>
<feature type="compositionally biased region" description="Acidic residues" evidence="1">
    <location>
        <begin position="255"/>
        <end position="265"/>
    </location>
</feature>
<protein>
    <submittedName>
        <fullName evidence="2">Uncharacterized protein</fullName>
    </submittedName>
</protein>
<accession>A0A6H5IHP4</accession>
<dbReference type="Proteomes" id="UP000479190">
    <property type="component" value="Unassembled WGS sequence"/>
</dbReference>
<organism evidence="2 3">
    <name type="scientific">Trichogramma brassicae</name>
    <dbReference type="NCBI Taxonomy" id="86971"/>
    <lineage>
        <taxon>Eukaryota</taxon>
        <taxon>Metazoa</taxon>
        <taxon>Ecdysozoa</taxon>
        <taxon>Arthropoda</taxon>
        <taxon>Hexapoda</taxon>
        <taxon>Insecta</taxon>
        <taxon>Pterygota</taxon>
        <taxon>Neoptera</taxon>
        <taxon>Endopterygota</taxon>
        <taxon>Hymenoptera</taxon>
        <taxon>Apocrita</taxon>
        <taxon>Proctotrupomorpha</taxon>
        <taxon>Chalcidoidea</taxon>
        <taxon>Trichogrammatidae</taxon>
        <taxon>Trichogramma</taxon>
    </lineage>
</organism>
<evidence type="ECO:0000313" key="3">
    <source>
        <dbReference type="Proteomes" id="UP000479190"/>
    </source>
</evidence>
<name>A0A6H5IHP4_9HYME</name>
<evidence type="ECO:0000256" key="1">
    <source>
        <dbReference type="SAM" id="MobiDB-lite"/>
    </source>
</evidence>
<gene>
    <name evidence="2" type="ORF">TBRA_LOCUS7844</name>
</gene>
<keyword evidence="3" id="KW-1185">Reference proteome</keyword>
<reference evidence="2 3" key="1">
    <citation type="submission" date="2020-02" db="EMBL/GenBank/DDBJ databases">
        <authorList>
            <person name="Ferguson B K."/>
        </authorList>
    </citation>
    <scope>NUCLEOTIDE SEQUENCE [LARGE SCALE GENOMIC DNA]</scope>
</reference>
<feature type="region of interest" description="Disordered" evidence="1">
    <location>
        <begin position="224"/>
        <end position="265"/>
    </location>
</feature>
<dbReference type="AlphaFoldDB" id="A0A6H5IHP4"/>
<feature type="compositionally biased region" description="Polar residues" evidence="1">
    <location>
        <begin position="229"/>
        <end position="240"/>
    </location>
</feature>
<evidence type="ECO:0000313" key="2">
    <source>
        <dbReference type="EMBL" id="CAB0035961.1"/>
    </source>
</evidence>
<sequence length="265" mass="30009">MSSNPGGGGTVTGVTLLRSFDARQKKWSDRSRRGADTVPLRLVGVRCAKRASTARTSISCVLRGQASSSLLSPRNNTYLECVPVKVYKSRRIKRIFVRYILYYDTRGRDRGQFGVYVRVPCRAAAADTRRSRTNKWSSIGITYKADTRASFVGFAKYLEKLKIERTRERGSAHVYIETSACREQRRCTQTKYEYIHRNYIHARALDGDAGTGWIRTDRETRENEAKNSIAYTLNGDGSSSRSRHERTLPPPPPPDNDDDDDDDAI</sequence>